<comment type="caution">
    <text evidence="1">The sequence shown here is derived from an EMBL/GenBank/DDBJ whole genome shotgun (WGS) entry which is preliminary data.</text>
</comment>
<proteinExistence type="predicted"/>
<organism evidence="1 2">
    <name type="scientific">Trichonephila clavata</name>
    <name type="common">Joro spider</name>
    <name type="synonym">Nephila clavata</name>
    <dbReference type="NCBI Taxonomy" id="2740835"/>
    <lineage>
        <taxon>Eukaryota</taxon>
        <taxon>Metazoa</taxon>
        <taxon>Ecdysozoa</taxon>
        <taxon>Arthropoda</taxon>
        <taxon>Chelicerata</taxon>
        <taxon>Arachnida</taxon>
        <taxon>Araneae</taxon>
        <taxon>Araneomorphae</taxon>
        <taxon>Entelegynae</taxon>
        <taxon>Araneoidea</taxon>
        <taxon>Nephilidae</taxon>
        <taxon>Trichonephila</taxon>
    </lineage>
</organism>
<evidence type="ECO:0000313" key="1">
    <source>
        <dbReference type="EMBL" id="GFQ89061.1"/>
    </source>
</evidence>
<keyword evidence="2" id="KW-1185">Reference proteome</keyword>
<reference evidence="1" key="1">
    <citation type="submission" date="2020-07" db="EMBL/GenBank/DDBJ databases">
        <title>Multicomponent nature underlies the extraordinary mechanical properties of spider dragline silk.</title>
        <authorList>
            <person name="Kono N."/>
            <person name="Nakamura H."/>
            <person name="Mori M."/>
            <person name="Yoshida Y."/>
            <person name="Ohtoshi R."/>
            <person name="Malay A.D."/>
            <person name="Moran D.A.P."/>
            <person name="Tomita M."/>
            <person name="Numata K."/>
            <person name="Arakawa K."/>
        </authorList>
    </citation>
    <scope>NUCLEOTIDE SEQUENCE</scope>
</reference>
<gene>
    <name evidence="1" type="primary">NCL1_41151</name>
    <name evidence="1" type="ORF">TNCT_99241</name>
</gene>
<dbReference type="Proteomes" id="UP000887116">
    <property type="component" value="Unassembled WGS sequence"/>
</dbReference>
<accession>A0A8X6KYM4</accession>
<evidence type="ECO:0000313" key="2">
    <source>
        <dbReference type="Proteomes" id="UP000887116"/>
    </source>
</evidence>
<protein>
    <submittedName>
        <fullName evidence="1">SOCS box domain-containing protein</fullName>
    </submittedName>
</protein>
<sequence length="435" mass="52299">MLCAFSNQHGSVPVKLRKKLCDYNFWYIYNDLPCFYSQSKTIEVEKVKLVSAVDVVRYSFIVHKSVTYLDLSVGEYGKREKLCYTKTAYKNNVLSRRYVLYKYHLDVSTKLDGNISELNASLYCYWSLSKCFYLKAISVEYERVYNMDVKPYIKTVIQKSNHKIRALMKFIKLLSIQKQNFHQNFIPYLELISEERGDSELVCQFLQIQPHLVSLSFFLHYNQRLVDFALYHTTNVKRRIFEDDDFVWKQYLCYGRYECFYQLIKYGYNYPFFPGDFLCCVKDILEHRIWADSFPTQQLSWNFFSSDRRQNIYILTVFFLLFNKVQTIEPIDLVNFFWQAIPDPFFTRVEINEGCDKLLISKESREKFIEHYECNITSGILQELTPRSLLHLLVKKYYLNTSFKWKRFWRQNFSLKELFKLKVFSNIACKPSIKF</sequence>
<dbReference type="AlphaFoldDB" id="A0A8X6KYM4"/>
<dbReference type="EMBL" id="BMAO01033373">
    <property type="protein sequence ID" value="GFQ89061.1"/>
    <property type="molecule type" value="Genomic_DNA"/>
</dbReference>
<dbReference type="OrthoDB" id="6431764at2759"/>
<name>A0A8X6KYM4_TRICU</name>